<dbReference type="PANTHER" id="PTHR30199:SF0">
    <property type="entry name" value="INNER MEMBRANE PROTEIN YDCO"/>
    <property type="match status" value="1"/>
</dbReference>
<dbReference type="Pfam" id="PF03594">
    <property type="entry name" value="BenE"/>
    <property type="match status" value="1"/>
</dbReference>
<feature type="transmembrane region" description="Helical" evidence="1">
    <location>
        <begin position="165"/>
        <end position="184"/>
    </location>
</feature>
<proteinExistence type="predicted"/>
<keyword evidence="1" id="KW-0812">Transmembrane</keyword>
<keyword evidence="1" id="KW-0472">Membrane</keyword>
<evidence type="ECO:0000313" key="3">
    <source>
        <dbReference type="Proteomes" id="UP001172737"/>
    </source>
</evidence>
<feature type="transmembrane region" description="Helical" evidence="1">
    <location>
        <begin position="283"/>
        <end position="307"/>
    </location>
</feature>
<feature type="transmembrane region" description="Helical" evidence="1">
    <location>
        <begin position="115"/>
        <end position="135"/>
    </location>
</feature>
<feature type="transmembrane region" description="Helical" evidence="1">
    <location>
        <begin position="241"/>
        <end position="271"/>
    </location>
</feature>
<protein>
    <submittedName>
        <fullName evidence="2">Benzoate/H(+) symporter BenE family transporter</fullName>
    </submittedName>
</protein>
<evidence type="ECO:0000313" key="2">
    <source>
        <dbReference type="EMBL" id="MDN4487699.1"/>
    </source>
</evidence>
<dbReference type="AlphaFoldDB" id="A0AAW7M0H0"/>
<keyword evidence="1" id="KW-1133">Transmembrane helix</keyword>
<feature type="transmembrane region" description="Helical" evidence="1">
    <location>
        <begin position="43"/>
        <end position="61"/>
    </location>
</feature>
<comment type="caution">
    <text evidence="2">The sequence shown here is derived from an EMBL/GenBank/DDBJ whole genome shotgun (WGS) entry which is preliminary data.</text>
</comment>
<dbReference type="GO" id="GO:0042925">
    <property type="term" value="F:benzoate transmembrane transporter activity"/>
    <property type="evidence" value="ECO:0007669"/>
    <property type="project" value="InterPro"/>
</dbReference>
<reference evidence="2" key="1">
    <citation type="submission" date="2023-06" db="EMBL/GenBank/DDBJ databases">
        <title>Sysu t00039.</title>
        <authorList>
            <person name="Gao L."/>
            <person name="Fang B.-Z."/>
            <person name="Li W.-J."/>
        </authorList>
    </citation>
    <scope>NUCLEOTIDE SEQUENCE</scope>
    <source>
        <strain evidence="2">SYSU T00039</strain>
    </source>
</reference>
<feature type="transmembrane region" description="Helical" evidence="1">
    <location>
        <begin position="314"/>
        <end position="335"/>
    </location>
</feature>
<feature type="transmembrane region" description="Helical" evidence="1">
    <location>
        <begin position="355"/>
        <end position="377"/>
    </location>
</feature>
<keyword evidence="3" id="KW-1185">Reference proteome</keyword>
<dbReference type="RefSeq" id="WP_301119035.1">
    <property type="nucleotide sequence ID" value="NZ_JAUHPX010000003.1"/>
</dbReference>
<dbReference type="Proteomes" id="UP001172737">
    <property type="component" value="Unassembled WGS sequence"/>
</dbReference>
<dbReference type="PANTHER" id="PTHR30199">
    <property type="entry name" value="MFS FAMILY TRANSPORTER, PREDICTED SUBSTRATE BENZOATE"/>
    <property type="match status" value="1"/>
</dbReference>
<evidence type="ECO:0000256" key="1">
    <source>
        <dbReference type="SAM" id="Phobius"/>
    </source>
</evidence>
<feature type="transmembrane region" description="Helical" evidence="1">
    <location>
        <begin position="90"/>
        <end position="108"/>
    </location>
</feature>
<organism evidence="2 3">
    <name type="scientific">Demequina lignilytica</name>
    <dbReference type="NCBI Taxonomy" id="3051663"/>
    <lineage>
        <taxon>Bacteria</taxon>
        <taxon>Bacillati</taxon>
        <taxon>Actinomycetota</taxon>
        <taxon>Actinomycetes</taxon>
        <taxon>Micrococcales</taxon>
        <taxon>Demequinaceae</taxon>
        <taxon>Demequina</taxon>
    </lineage>
</organism>
<dbReference type="NCBIfam" id="TIGR00843">
    <property type="entry name" value="benE"/>
    <property type="match status" value="1"/>
</dbReference>
<sequence>MEHGDAQAIAVGGVTALVGFTSSVAVVIAGLGASGATPAQASSGIAALCLTVGVGTMLLAWRHRTPLTLAWSTPGAALLATQGAPSWPEAVAAFALTGVLILATGVWARLGRLVAAIPVSLAQAMLAGVLVPLCLAPVMELAAAPAVIAPVVILWLVLQRWAPRWSTPAAFALALAIIVALARSDLTGALTLPRLALASPSPTWAAVGLAVPLAVVTMASQNVPGVAVLKGAGYRVPWRGTMLVTGAATVAGAAAGGHAVNLAAITAALPASPEAHSDPRRRWIAAASAGAAYVLLAGAGATLVALADAGPEGLLPAVAGLALLPTLASSLAGAFHEAAGRTPAAATFAMAASGVAIGGIGAAFWALVVGLATRWWLGRRRQGREA</sequence>
<dbReference type="EMBL" id="JAUHPX010000003">
    <property type="protein sequence ID" value="MDN4487699.1"/>
    <property type="molecule type" value="Genomic_DNA"/>
</dbReference>
<gene>
    <name evidence="2" type="ORF">QQX10_05895</name>
</gene>
<accession>A0AAW7M0H0</accession>
<name>A0AAW7M0H0_9MICO</name>
<dbReference type="GO" id="GO:0005886">
    <property type="term" value="C:plasma membrane"/>
    <property type="evidence" value="ECO:0007669"/>
    <property type="project" value="TreeGrafter"/>
</dbReference>
<feature type="transmembrane region" description="Helical" evidence="1">
    <location>
        <begin position="6"/>
        <end position="31"/>
    </location>
</feature>
<feature type="transmembrane region" description="Helical" evidence="1">
    <location>
        <begin position="141"/>
        <end position="158"/>
    </location>
</feature>
<feature type="transmembrane region" description="Helical" evidence="1">
    <location>
        <begin position="204"/>
        <end position="229"/>
    </location>
</feature>
<dbReference type="InterPro" id="IPR004711">
    <property type="entry name" value="Benzoate_Transporter"/>
</dbReference>